<dbReference type="AlphaFoldDB" id="A0A323UCX9"/>
<dbReference type="InterPro" id="IPR035461">
    <property type="entry name" value="GmhA/DiaA"/>
</dbReference>
<protein>
    <submittedName>
        <fullName evidence="2">Phosphoheptose isomerase</fullName>
    </submittedName>
</protein>
<reference evidence="2 3" key="1">
    <citation type="submission" date="2018-06" db="EMBL/GenBank/DDBJ databases">
        <title>Draft Whole-Genome Sequence of the purple photosynthetic bacterium Rhodospeudomonas palustris XCP.</title>
        <authorList>
            <person name="Rayyan A."/>
            <person name="Meyer T.E."/>
            <person name="Kyndt J.A."/>
        </authorList>
    </citation>
    <scope>NUCLEOTIDE SEQUENCE [LARGE SCALE GENOMIC DNA]</scope>
    <source>
        <strain evidence="2 3">XCP</strain>
    </source>
</reference>
<dbReference type="GO" id="GO:0016853">
    <property type="term" value="F:isomerase activity"/>
    <property type="evidence" value="ECO:0007669"/>
    <property type="project" value="UniProtKB-KW"/>
</dbReference>
<gene>
    <name evidence="2" type="ORF">DNX69_24630</name>
</gene>
<dbReference type="PANTHER" id="PTHR30390:SF7">
    <property type="entry name" value="PHOSPHOHEPTOSE ISOMERASE"/>
    <property type="match status" value="1"/>
</dbReference>
<name>A0A323UCX9_RHOPL</name>
<dbReference type="OrthoDB" id="9810929at2"/>
<dbReference type="RefSeq" id="WP_110788637.1">
    <property type="nucleotide sequence ID" value="NZ_QKQS01000038.1"/>
</dbReference>
<feature type="domain" description="SIS" evidence="1">
    <location>
        <begin position="67"/>
        <end position="217"/>
    </location>
</feature>
<dbReference type="InterPro" id="IPR046348">
    <property type="entry name" value="SIS_dom_sf"/>
</dbReference>
<comment type="caution">
    <text evidence="2">The sequence shown here is derived from an EMBL/GenBank/DDBJ whole genome shotgun (WGS) entry which is preliminary data.</text>
</comment>
<evidence type="ECO:0000313" key="3">
    <source>
        <dbReference type="Proteomes" id="UP000248134"/>
    </source>
</evidence>
<dbReference type="Pfam" id="PF13580">
    <property type="entry name" value="SIS_2"/>
    <property type="match status" value="1"/>
</dbReference>
<dbReference type="GO" id="GO:0097367">
    <property type="term" value="F:carbohydrate derivative binding"/>
    <property type="evidence" value="ECO:0007669"/>
    <property type="project" value="InterPro"/>
</dbReference>
<evidence type="ECO:0000313" key="2">
    <source>
        <dbReference type="EMBL" id="PZA09290.1"/>
    </source>
</evidence>
<dbReference type="PROSITE" id="PS51464">
    <property type="entry name" value="SIS"/>
    <property type="match status" value="1"/>
</dbReference>
<dbReference type="GO" id="GO:1901135">
    <property type="term" value="P:carbohydrate derivative metabolic process"/>
    <property type="evidence" value="ECO:0007669"/>
    <property type="project" value="InterPro"/>
</dbReference>
<dbReference type="PANTHER" id="PTHR30390">
    <property type="entry name" value="SEDOHEPTULOSE 7-PHOSPHATE ISOMERASE / DNAA INITIATOR-ASSOCIATING FACTOR FOR REPLICATION INITIATION"/>
    <property type="match status" value="1"/>
</dbReference>
<proteinExistence type="predicted"/>
<dbReference type="Gene3D" id="3.40.50.10490">
    <property type="entry name" value="Glucose-6-phosphate isomerase like protein, domain 1"/>
    <property type="match status" value="1"/>
</dbReference>
<dbReference type="CDD" id="cd05006">
    <property type="entry name" value="SIS_GmhA"/>
    <property type="match status" value="1"/>
</dbReference>
<keyword evidence="2" id="KW-0413">Isomerase</keyword>
<dbReference type="Proteomes" id="UP000248134">
    <property type="component" value="Unassembled WGS sequence"/>
</dbReference>
<evidence type="ECO:0000259" key="1">
    <source>
        <dbReference type="PROSITE" id="PS51464"/>
    </source>
</evidence>
<dbReference type="EMBL" id="QKQS01000038">
    <property type="protein sequence ID" value="PZA09290.1"/>
    <property type="molecule type" value="Genomic_DNA"/>
</dbReference>
<accession>A0A323UCX9</accession>
<dbReference type="SUPFAM" id="SSF53697">
    <property type="entry name" value="SIS domain"/>
    <property type="match status" value="1"/>
</dbReference>
<organism evidence="2 3">
    <name type="scientific">Rhodopseudomonas palustris</name>
    <dbReference type="NCBI Taxonomy" id="1076"/>
    <lineage>
        <taxon>Bacteria</taxon>
        <taxon>Pseudomonadati</taxon>
        <taxon>Pseudomonadota</taxon>
        <taxon>Alphaproteobacteria</taxon>
        <taxon>Hyphomicrobiales</taxon>
        <taxon>Nitrobacteraceae</taxon>
        <taxon>Rhodopseudomonas</taxon>
    </lineage>
</organism>
<dbReference type="InterPro" id="IPR001347">
    <property type="entry name" value="SIS_dom"/>
</dbReference>
<dbReference type="InterPro" id="IPR050099">
    <property type="entry name" value="SIS_GmhA/DiaA_subfam"/>
</dbReference>
<sequence>MTQSRNSTAPVADDGSEDVVATPLLSKRQMFGYYDHLRATLTSAEVSDCEGRPFAQEIAASLVIAWAREVHADGRKLMFIGNGGSAAIASHMATDYSKNGGMRALCLNDGAMLTCLGNDYGYEQVFAKQIELFAQDGDLLIAISSSGRSPNILNAVAAARERGCRVITLSGFSADNPLRREGDINFYLASDQYGFVELGHLTICHAILDFACGQRVPLPAAG</sequence>